<comment type="similarity">
    <text evidence="1">Belongs to the SCO1/2 family.</text>
</comment>
<dbReference type="FunFam" id="3.40.30.10:FF:000013">
    <property type="entry name" value="Blast:Protein SCO1 homolog, mitochondrial"/>
    <property type="match status" value="1"/>
</dbReference>
<dbReference type="GO" id="GO:0046872">
    <property type="term" value="F:metal ion binding"/>
    <property type="evidence" value="ECO:0007669"/>
    <property type="project" value="UniProtKB-KW"/>
</dbReference>
<evidence type="ECO:0000256" key="3">
    <source>
        <dbReference type="PIRSR" id="PIRSR603782-1"/>
    </source>
</evidence>
<dbReference type="PANTHER" id="PTHR12151">
    <property type="entry name" value="ELECTRON TRANSPORT PROTIN SCO1/SENC FAMILY MEMBER"/>
    <property type="match status" value="1"/>
</dbReference>
<evidence type="ECO:0000256" key="1">
    <source>
        <dbReference type="ARBA" id="ARBA00010996"/>
    </source>
</evidence>
<keyword evidence="2 3" id="KW-0186">Copper</keyword>
<dbReference type="OrthoDB" id="9811998at2"/>
<keyword evidence="3" id="KW-0479">Metal-binding</keyword>
<evidence type="ECO:0000313" key="8">
    <source>
        <dbReference type="Proteomes" id="UP000076023"/>
    </source>
</evidence>
<dbReference type="Gene3D" id="3.40.30.10">
    <property type="entry name" value="Glutaredoxin"/>
    <property type="match status" value="1"/>
</dbReference>
<dbReference type="InterPro" id="IPR013766">
    <property type="entry name" value="Thioredoxin_domain"/>
</dbReference>
<dbReference type="PANTHER" id="PTHR12151:SF25">
    <property type="entry name" value="LINALOOL DEHYDRATASE_ISOMERASE DOMAIN-CONTAINING PROTEIN"/>
    <property type="match status" value="1"/>
</dbReference>
<comment type="caution">
    <text evidence="7">The sequence shown here is derived from an EMBL/GenBank/DDBJ whole genome shotgun (WGS) entry which is preliminary data.</text>
</comment>
<dbReference type="AlphaFoldDB" id="A0A146GAS7"/>
<evidence type="ECO:0000256" key="2">
    <source>
        <dbReference type="ARBA" id="ARBA00023008"/>
    </source>
</evidence>
<gene>
    <name evidence="7" type="ORF">TSACC_22778</name>
</gene>
<keyword evidence="5" id="KW-1133">Transmembrane helix</keyword>
<dbReference type="CDD" id="cd02968">
    <property type="entry name" value="SCO"/>
    <property type="match status" value="1"/>
</dbReference>
<dbReference type="InterPro" id="IPR003782">
    <property type="entry name" value="SCO1/SenC"/>
</dbReference>
<dbReference type="Proteomes" id="UP000076023">
    <property type="component" value="Unassembled WGS sequence"/>
</dbReference>
<dbReference type="RefSeq" id="WP_075079989.1">
    <property type="nucleotide sequence ID" value="NZ_BDCO01000002.1"/>
</dbReference>
<evidence type="ECO:0000313" key="7">
    <source>
        <dbReference type="EMBL" id="GAT34353.1"/>
    </source>
</evidence>
<keyword evidence="5" id="KW-0812">Transmembrane</keyword>
<evidence type="ECO:0000259" key="6">
    <source>
        <dbReference type="PROSITE" id="PS51352"/>
    </source>
</evidence>
<dbReference type="EMBL" id="BDCO01000002">
    <property type="protein sequence ID" value="GAT34353.1"/>
    <property type="molecule type" value="Genomic_DNA"/>
</dbReference>
<feature type="binding site" evidence="3">
    <location>
        <position position="85"/>
    </location>
    <ligand>
        <name>Cu cation</name>
        <dbReference type="ChEBI" id="CHEBI:23378"/>
    </ligand>
</feature>
<organism evidence="7 8">
    <name type="scientific">Terrimicrobium sacchariphilum</name>
    <dbReference type="NCBI Taxonomy" id="690879"/>
    <lineage>
        <taxon>Bacteria</taxon>
        <taxon>Pseudomonadati</taxon>
        <taxon>Verrucomicrobiota</taxon>
        <taxon>Terrimicrobiia</taxon>
        <taxon>Terrimicrobiales</taxon>
        <taxon>Terrimicrobiaceae</taxon>
        <taxon>Terrimicrobium</taxon>
    </lineage>
</organism>
<name>A0A146GAS7_TERSA</name>
<dbReference type="PROSITE" id="PS51352">
    <property type="entry name" value="THIOREDOXIN_2"/>
    <property type="match status" value="1"/>
</dbReference>
<feature type="transmembrane region" description="Helical" evidence="5">
    <location>
        <begin position="12"/>
        <end position="31"/>
    </location>
</feature>
<keyword evidence="4" id="KW-1015">Disulfide bond</keyword>
<feature type="binding site" evidence="3">
    <location>
        <position position="176"/>
    </location>
    <ligand>
        <name>Cu cation</name>
        <dbReference type="ChEBI" id="CHEBI:23378"/>
    </ligand>
</feature>
<proteinExistence type="inferred from homology"/>
<protein>
    <submittedName>
        <fullName evidence="7">Protein SCO1/2</fullName>
    </submittedName>
</protein>
<feature type="disulfide bond" description="Redox-active" evidence="4">
    <location>
        <begin position="85"/>
        <end position="89"/>
    </location>
</feature>
<keyword evidence="8" id="KW-1185">Reference proteome</keyword>
<feature type="binding site" evidence="3">
    <location>
        <position position="89"/>
    </location>
    <ligand>
        <name>Cu cation</name>
        <dbReference type="ChEBI" id="CHEBI:23378"/>
    </ligand>
</feature>
<accession>A0A146GAS7</accession>
<dbReference type="STRING" id="690879.TSACC_22778"/>
<evidence type="ECO:0000256" key="5">
    <source>
        <dbReference type="SAM" id="Phobius"/>
    </source>
</evidence>
<feature type="domain" description="Thioredoxin" evidence="6">
    <location>
        <begin position="47"/>
        <end position="213"/>
    </location>
</feature>
<evidence type="ECO:0000256" key="4">
    <source>
        <dbReference type="PIRSR" id="PIRSR603782-2"/>
    </source>
</evidence>
<reference evidence="8" key="1">
    <citation type="journal article" date="2017" name="Genome Announc.">
        <title>Draft Genome Sequence of Terrimicrobium sacchariphilum NM-5T, a Facultative Anaerobic Soil Bacterium of the Class Spartobacteria.</title>
        <authorList>
            <person name="Qiu Y.L."/>
            <person name="Tourlousse D.M."/>
            <person name="Matsuura N."/>
            <person name="Ohashi A."/>
            <person name="Sekiguchi Y."/>
        </authorList>
    </citation>
    <scope>NUCLEOTIDE SEQUENCE [LARGE SCALE GENOMIC DNA]</scope>
    <source>
        <strain evidence="8">NM-5</strain>
    </source>
</reference>
<dbReference type="InParanoid" id="A0A146GAS7"/>
<dbReference type="Pfam" id="PF02630">
    <property type="entry name" value="SCO1-SenC"/>
    <property type="match status" value="1"/>
</dbReference>
<dbReference type="InterPro" id="IPR036249">
    <property type="entry name" value="Thioredoxin-like_sf"/>
</dbReference>
<sequence>MSETSPPRKSRVAWIVCGSLILLACALLFLWRQWAAMTPYQFHGTSYSENKALPDFHLTGQNGHPVKLSDFRGKVVLLEFGFTTCPNICPTSLADLAMINRTLRPEEREKVQVLFVTVDPQRDTPAKLTEYMPFFDEKFLGLTGTPEEIETAARDYGAYYRRLPLPGRPDDYTMDHSTYTYLIDREGRLRVMYDLRKLRDTDDIVRDIRHLQQSS</sequence>
<keyword evidence="5" id="KW-0472">Membrane</keyword>
<dbReference type="SUPFAM" id="SSF52833">
    <property type="entry name" value="Thioredoxin-like"/>
    <property type="match status" value="1"/>
</dbReference>